<reference evidence="3" key="1">
    <citation type="submission" date="2012-01" db="EMBL/GenBank/DDBJ databases">
        <title>Complete sequence of plasmid of Thermobacillus composti KWC4.</title>
        <authorList>
            <person name="Lucas S."/>
            <person name="Han J."/>
            <person name="Lapidus A."/>
            <person name="Cheng J.-F."/>
            <person name="Goodwin L."/>
            <person name="Pitluck S."/>
            <person name="Peters L."/>
            <person name="Ovchinnikova G."/>
            <person name="Teshima H."/>
            <person name="Detter J.C."/>
            <person name="Han C."/>
            <person name="Tapia R."/>
            <person name="Land M."/>
            <person name="Hauser L."/>
            <person name="Kyrpides N."/>
            <person name="Ivanova N."/>
            <person name="Pagani I."/>
            <person name="Anderson I."/>
            <person name="Woyke T."/>
        </authorList>
    </citation>
    <scope>NUCLEOTIDE SEQUENCE [LARGE SCALE GENOMIC DNA]</scope>
    <source>
        <strain evidence="3">DSM 18247 / JCM 13945 / KWC4</strain>
        <plasmid evidence="3">Plasmid pTHECO01</plasmid>
    </source>
</reference>
<name>L0EJX2_THECK</name>
<proteinExistence type="predicted"/>
<dbReference type="KEGG" id="tco:Theco_3980"/>
<dbReference type="EMBL" id="CP003256">
    <property type="protein sequence ID" value="AGA59984.1"/>
    <property type="molecule type" value="Genomic_DNA"/>
</dbReference>
<evidence type="ECO:0000313" key="2">
    <source>
        <dbReference type="EMBL" id="AGA59984.1"/>
    </source>
</evidence>
<protein>
    <submittedName>
        <fullName evidence="2">Uncharacterized protein</fullName>
    </submittedName>
</protein>
<feature type="coiled-coil region" evidence="1">
    <location>
        <begin position="4"/>
        <end position="66"/>
    </location>
</feature>
<keyword evidence="2" id="KW-0614">Plasmid</keyword>
<evidence type="ECO:0000313" key="3">
    <source>
        <dbReference type="Proteomes" id="UP000010795"/>
    </source>
</evidence>
<geneLocation type="plasmid" evidence="2 3">
    <name>pTHECO01</name>
</geneLocation>
<sequence>MLQNRRLNNRLKASNERLLAITKDIGRIQEESLRAWTIVEINQVRTKELRENLDELLLKQEESLNRLVTLAAKA</sequence>
<keyword evidence="3" id="KW-1185">Reference proteome</keyword>
<keyword evidence="1" id="KW-0175">Coiled coil</keyword>
<dbReference type="AlphaFoldDB" id="L0EJX2"/>
<evidence type="ECO:0000256" key="1">
    <source>
        <dbReference type="SAM" id="Coils"/>
    </source>
</evidence>
<dbReference type="RefSeq" id="WP_015256698.1">
    <property type="nucleotide sequence ID" value="NC_019898.1"/>
</dbReference>
<gene>
    <name evidence="2" type="ordered locus">Theco_3980</name>
</gene>
<organism evidence="2 3">
    <name type="scientific">Thermobacillus composti (strain DSM 18247 / JCM 13945 / KWC4)</name>
    <dbReference type="NCBI Taxonomy" id="717605"/>
    <lineage>
        <taxon>Bacteria</taxon>
        <taxon>Bacillati</taxon>
        <taxon>Bacillota</taxon>
        <taxon>Bacilli</taxon>
        <taxon>Bacillales</taxon>
        <taxon>Paenibacillaceae</taxon>
        <taxon>Thermobacillus</taxon>
    </lineage>
</organism>
<dbReference type="Proteomes" id="UP000010795">
    <property type="component" value="Plasmid pTHECO01"/>
</dbReference>
<accession>L0EJX2</accession>
<dbReference type="HOGENOM" id="CLU_2686591_0_0_9"/>